<keyword evidence="5" id="KW-1185">Reference proteome</keyword>
<dbReference type="GO" id="GO:0008270">
    <property type="term" value="F:zinc ion binding"/>
    <property type="evidence" value="ECO:0007669"/>
    <property type="project" value="UniProtKB-KW"/>
</dbReference>
<dbReference type="KEGG" id="more:E1B28_013851"/>
<comment type="caution">
    <text evidence="3">The sequence shown here is derived from an EMBL/GenBank/DDBJ whole genome shotgun (WGS) entry which is preliminary data.</text>
</comment>
<evidence type="ECO:0000313" key="5">
    <source>
        <dbReference type="Proteomes" id="UP001049176"/>
    </source>
</evidence>
<keyword evidence="1" id="KW-0239">DNA-directed DNA polymerase</keyword>
<keyword evidence="1" id="KW-0408">Iron</keyword>
<evidence type="ECO:0000256" key="2">
    <source>
        <dbReference type="SAM" id="MobiDB-lite"/>
    </source>
</evidence>
<dbReference type="GO" id="GO:0008622">
    <property type="term" value="C:epsilon DNA polymerase complex"/>
    <property type="evidence" value="ECO:0007669"/>
    <property type="project" value="InterPro"/>
</dbReference>
<keyword evidence="1" id="KW-0238">DNA-binding</keyword>
<evidence type="ECO:0000313" key="4">
    <source>
        <dbReference type="EMBL" id="KAG7092104.1"/>
    </source>
</evidence>
<organism evidence="3 5">
    <name type="scientific">Marasmius oreades</name>
    <name type="common">fairy-ring Marasmius</name>
    <dbReference type="NCBI Taxonomy" id="181124"/>
    <lineage>
        <taxon>Eukaryota</taxon>
        <taxon>Fungi</taxon>
        <taxon>Dikarya</taxon>
        <taxon>Basidiomycota</taxon>
        <taxon>Agaricomycotina</taxon>
        <taxon>Agaricomycetes</taxon>
        <taxon>Agaricomycetidae</taxon>
        <taxon>Agaricales</taxon>
        <taxon>Marasmiineae</taxon>
        <taxon>Marasmiaceae</taxon>
        <taxon>Marasmius</taxon>
    </lineage>
</organism>
<keyword evidence="1" id="KW-0548">Nucleotidyltransferase</keyword>
<proteinExistence type="inferred from homology"/>
<dbReference type="PANTHER" id="PTHR10670:SF0">
    <property type="entry name" value="DNA POLYMERASE EPSILON CATALYTIC SUBUNIT A"/>
    <property type="match status" value="1"/>
</dbReference>
<dbReference type="GO" id="GO:0008310">
    <property type="term" value="F:single-stranded DNA 3'-5' DNA exonuclease activity"/>
    <property type="evidence" value="ECO:0007669"/>
    <property type="project" value="TreeGrafter"/>
</dbReference>
<dbReference type="GO" id="GO:0045004">
    <property type="term" value="P:DNA replication proofreading"/>
    <property type="evidence" value="ECO:0007669"/>
    <property type="project" value="TreeGrafter"/>
</dbReference>
<dbReference type="RefSeq" id="XP_043001782.1">
    <property type="nucleotide sequence ID" value="XM_043160656.1"/>
</dbReference>
<evidence type="ECO:0000256" key="1">
    <source>
        <dbReference type="RuleBase" id="RU365029"/>
    </source>
</evidence>
<dbReference type="GO" id="GO:0006287">
    <property type="term" value="P:base-excision repair, gap-filling"/>
    <property type="evidence" value="ECO:0007669"/>
    <property type="project" value="TreeGrafter"/>
</dbReference>
<keyword evidence="1" id="KW-0862">Zinc</keyword>
<dbReference type="GO" id="GO:0051539">
    <property type="term" value="F:4 iron, 4 sulfur cluster binding"/>
    <property type="evidence" value="ECO:0007669"/>
    <property type="project" value="UniProtKB-KW"/>
</dbReference>
<dbReference type="AlphaFoldDB" id="A0A9P7RL64"/>
<protein>
    <recommendedName>
        <fullName evidence="1">DNA polymerase epsilon catalytic subunit</fullName>
        <ecNumber evidence="1">2.7.7.7</ecNumber>
    </recommendedName>
</protein>
<evidence type="ECO:0000313" key="3">
    <source>
        <dbReference type="EMBL" id="KAG7085311.1"/>
    </source>
</evidence>
<keyword evidence="1" id="KW-0004">4Fe-4S</keyword>
<gene>
    <name evidence="3" type="primary">POL2_4</name>
    <name evidence="4" type="synonym">POL2_2</name>
    <name evidence="4" type="ORF">E1B28_008480</name>
    <name evidence="3" type="ORF">E1B28_013851</name>
</gene>
<dbReference type="InterPro" id="IPR029703">
    <property type="entry name" value="POL2"/>
</dbReference>
<sequence length="88" mass="9758">MAEGQQRLGSVIQKVITIPAAMQRVANPLPRIHHPDWLHRRVANAVDKFKQNKLTDFFKPAGVLDGSGEHIHDIEDDTGTSQVPPRTG</sequence>
<comment type="cofactor">
    <cofactor evidence="1">
        <name>[4Fe-4S] cluster</name>
        <dbReference type="ChEBI" id="CHEBI:49883"/>
    </cofactor>
</comment>
<dbReference type="EMBL" id="MU249552">
    <property type="protein sequence ID" value="KAG7085311.1"/>
    <property type="molecule type" value="Genomic_DNA"/>
</dbReference>
<dbReference type="GO" id="GO:0003887">
    <property type="term" value="F:DNA-directed DNA polymerase activity"/>
    <property type="evidence" value="ECO:0007669"/>
    <property type="project" value="UniProtKB-KW"/>
</dbReference>
<dbReference type="OrthoDB" id="3060905at2759"/>
<dbReference type="EC" id="2.7.7.7" evidence="1"/>
<name>A0A9P7RL64_9AGAR</name>
<dbReference type="GeneID" id="66082926"/>
<accession>A0A9P7RL64</accession>
<dbReference type="PANTHER" id="PTHR10670">
    <property type="entry name" value="DNA POLYMERASE EPSILON CATALYTIC SUBUNIT A"/>
    <property type="match status" value="1"/>
</dbReference>
<keyword evidence="1" id="KW-0863">Zinc-finger</keyword>
<keyword evidence="1" id="KW-0235">DNA replication</keyword>
<comment type="similarity">
    <text evidence="1">Belongs to the DNA polymerase type-B family.</text>
</comment>
<comment type="catalytic activity">
    <reaction evidence="1">
        <text>DNA(n) + a 2'-deoxyribonucleoside 5'-triphosphate = DNA(n+1) + diphosphate</text>
        <dbReference type="Rhea" id="RHEA:22508"/>
        <dbReference type="Rhea" id="RHEA-COMP:17339"/>
        <dbReference type="Rhea" id="RHEA-COMP:17340"/>
        <dbReference type="ChEBI" id="CHEBI:33019"/>
        <dbReference type="ChEBI" id="CHEBI:61560"/>
        <dbReference type="ChEBI" id="CHEBI:173112"/>
        <dbReference type="EC" id="2.7.7.7"/>
    </reaction>
</comment>
<comment type="function">
    <text evidence="1">DNA polymerase II participates in chromosomal DNA replication.</text>
</comment>
<dbReference type="EMBL" id="CM032185">
    <property type="protein sequence ID" value="KAG7092104.1"/>
    <property type="molecule type" value="Genomic_DNA"/>
</dbReference>
<comment type="subcellular location">
    <subcellularLocation>
        <location evidence="1">Nucleus</location>
    </subcellularLocation>
</comment>
<keyword evidence="1" id="KW-0479">Metal-binding</keyword>
<keyword evidence="1" id="KW-0808">Transferase</keyword>
<keyword evidence="1" id="KW-0411">Iron-sulfur</keyword>
<dbReference type="Proteomes" id="UP001049176">
    <property type="component" value="Chromosome 5"/>
</dbReference>
<feature type="region of interest" description="Disordered" evidence="2">
    <location>
        <begin position="67"/>
        <end position="88"/>
    </location>
</feature>
<dbReference type="GO" id="GO:0006272">
    <property type="term" value="P:leading strand elongation"/>
    <property type="evidence" value="ECO:0007669"/>
    <property type="project" value="TreeGrafter"/>
</dbReference>
<reference evidence="3" key="1">
    <citation type="journal article" date="2021" name="Genome Biol. Evol.">
        <title>The assembled and annotated genome of the fairy-ring fungus Marasmius oreades.</title>
        <authorList>
            <person name="Hiltunen M."/>
            <person name="Ament-Velasquez S.L."/>
            <person name="Johannesson H."/>
        </authorList>
    </citation>
    <scope>NUCLEOTIDE SEQUENCE</scope>
    <source>
        <strain evidence="3">03SP1</strain>
    </source>
</reference>
<dbReference type="GO" id="GO:0000278">
    <property type="term" value="P:mitotic cell cycle"/>
    <property type="evidence" value="ECO:0007669"/>
    <property type="project" value="TreeGrafter"/>
</dbReference>
<feature type="compositionally biased region" description="Polar residues" evidence="2">
    <location>
        <begin position="79"/>
        <end position="88"/>
    </location>
</feature>
<keyword evidence="1" id="KW-0539">Nucleus</keyword>
<dbReference type="GO" id="GO:0006297">
    <property type="term" value="P:nucleotide-excision repair, DNA gap filling"/>
    <property type="evidence" value="ECO:0007669"/>
    <property type="project" value="TreeGrafter"/>
</dbReference>
<dbReference type="GO" id="GO:0003677">
    <property type="term" value="F:DNA binding"/>
    <property type="evidence" value="ECO:0007669"/>
    <property type="project" value="UniProtKB-KW"/>
</dbReference>